<feature type="region of interest" description="Disordered" evidence="1">
    <location>
        <begin position="61"/>
        <end position="109"/>
    </location>
</feature>
<proteinExistence type="predicted"/>
<dbReference type="RefSeq" id="XP_031552508.1">
    <property type="nucleotide sequence ID" value="XM_031696648.1"/>
</dbReference>
<gene>
    <name evidence="3" type="primary">LOC116289694</name>
</gene>
<accession>A0A6P8HBK3</accession>
<protein>
    <submittedName>
        <fullName evidence="3">Uncharacterized protein LOC116289694</fullName>
    </submittedName>
</protein>
<name>A0A6P8HBK3_ACTTE</name>
<evidence type="ECO:0000313" key="2">
    <source>
        <dbReference type="Proteomes" id="UP000515163"/>
    </source>
</evidence>
<sequence length="109" mass="12478">MIKQHDKHARARALAEDDKVLARNYSGSPKWLPGTIIKETGPVSGEVELEDGTVVRRHHDQLLPRQEQPKEPKVAEVTEPTPAQVESTPDPVVERRYPTRERRPPDRFQ</sequence>
<dbReference type="Proteomes" id="UP000515163">
    <property type="component" value="Unplaced"/>
</dbReference>
<feature type="compositionally biased region" description="Basic and acidic residues" evidence="1">
    <location>
        <begin position="67"/>
        <end position="76"/>
    </location>
</feature>
<dbReference type="AlphaFoldDB" id="A0A6P8HBK3"/>
<evidence type="ECO:0000313" key="3">
    <source>
        <dbReference type="RefSeq" id="XP_031552508.1"/>
    </source>
</evidence>
<dbReference type="OrthoDB" id="5986604at2759"/>
<feature type="compositionally biased region" description="Basic and acidic residues" evidence="1">
    <location>
        <begin position="92"/>
        <end position="109"/>
    </location>
</feature>
<evidence type="ECO:0000256" key="1">
    <source>
        <dbReference type="SAM" id="MobiDB-lite"/>
    </source>
</evidence>
<dbReference type="GeneID" id="116289694"/>
<keyword evidence="2" id="KW-1185">Reference proteome</keyword>
<feature type="region of interest" description="Disordered" evidence="1">
    <location>
        <begin position="24"/>
        <end position="45"/>
    </location>
</feature>
<dbReference type="InParanoid" id="A0A6P8HBK3"/>
<reference evidence="3" key="1">
    <citation type="submission" date="2025-08" db="UniProtKB">
        <authorList>
            <consortium name="RefSeq"/>
        </authorList>
    </citation>
    <scope>IDENTIFICATION</scope>
    <source>
        <tissue evidence="3">Tentacle</tissue>
    </source>
</reference>
<organism evidence="2 3">
    <name type="scientific">Actinia tenebrosa</name>
    <name type="common">Australian red waratah sea anemone</name>
    <dbReference type="NCBI Taxonomy" id="6105"/>
    <lineage>
        <taxon>Eukaryota</taxon>
        <taxon>Metazoa</taxon>
        <taxon>Cnidaria</taxon>
        <taxon>Anthozoa</taxon>
        <taxon>Hexacorallia</taxon>
        <taxon>Actiniaria</taxon>
        <taxon>Actiniidae</taxon>
        <taxon>Actinia</taxon>
    </lineage>
</organism>
<dbReference type="KEGG" id="aten:116289694"/>